<evidence type="ECO:0000256" key="3">
    <source>
        <dbReference type="ARBA" id="ARBA00022763"/>
    </source>
</evidence>
<dbReference type="InterPro" id="IPR022572">
    <property type="entry name" value="DNA_rep/recomb_RecO_N"/>
</dbReference>
<dbReference type="Pfam" id="PF02565">
    <property type="entry name" value="RecO_C"/>
    <property type="match status" value="1"/>
</dbReference>
<comment type="caution">
    <text evidence="9">The sequence shown here is derived from an EMBL/GenBank/DDBJ whole genome shotgun (WGS) entry which is preliminary data.</text>
</comment>
<dbReference type="Proteomes" id="UP000318590">
    <property type="component" value="Unassembled WGS sequence"/>
</dbReference>
<evidence type="ECO:0000256" key="4">
    <source>
        <dbReference type="ARBA" id="ARBA00023172"/>
    </source>
</evidence>
<keyword evidence="5 7" id="KW-0234">DNA repair</keyword>
<comment type="similarity">
    <text evidence="1 7">Belongs to the RecO family.</text>
</comment>
<evidence type="ECO:0000256" key="2">
    <source>
        <dbReference type="ARBA" id="ARBA00021310"/>
    </source>
</evidence>
<dbReference type="GO" id="GO:0006310">
    <property type="term" value="P:DNA recombination"/>
    <property type="evidence" value="ECO:0007669"/>
    <property type="project" value="UniProtKB-UniRule"/>
</dbReference>
<dbReference type="InterPro" id="IPR037278">
    <property type="entry name" value="ARFGAP/RecO"/>
</dbReference>
<evidence type="ECO:0000256" key="7">
    <source>
        <dbReference type="HAMAP-Rule" id="MF_00201"/>
    </source>
</evidence>
<proteinExistence type="inferred from homology"/>
<dbReference type="SUPFAM" id="SSF50249">
    <property type="entry name" value="Nucleic acid-binding proteins"/>
    <property type="match status" value="1"/>
</dbReference>
<dbReference type="EMBL" id="VFSV01000007">
    <property type="protein sequence ID" value="TRD22315.1"/>
    <property type="molecule type" value="Genomic_DNA"/>
</dbReference>
<dbReference type="InterPro" id="IPR042242">
    <property type="entry name" value="RecO_C"/>
</dbReference>
<evidence type="ECO:0000256" key="5">
    <source>
        <dbReference type="ARBA" id="ARBA00023204"/>
    </source>
</evidence>
<gene>
    <name evidence="7 9" type="primary">recO</name>
    <name evidence="9" type="ORF">FEV53_06030</name>
</gene>
<dbReference type="AlphaFoldDB" id="A0A547Q7F3"/>
<keyword evidence="4 7" id="KW-0233">DNA recombination</keyword>
<evidence type="ECO:0000256" key="1">
    <source>
        <dbReference type="ARBA" id="ARBA00007452"/>
    </source>
</evidence>
<dbReference type="Gene3D" id="2.40.50.140">
    <property type="entry name" value="Nucleic acid-binding proteins"/>
    <property type="match status" value="1"/>
</dbReference>
<dbReference type="GO" id="GO:0043590">
    <property type="term" value="C:bacterial nucleoid"/>
    <property type="evidence" value="ECO:0007669"/>
    <property type="project" value="TreeGrafter"/>
</dbReference>
<evidence type="ECO:0000259" key="8">
    <source>
        <dbReference type="Pfam" id="PF11967"/>
    </source>
</evidence>
<name>A0A547Q7F3_9RHOB</name>
<dbReference type="Pfam" id="PF11967">
    <property type="entry name" value="RecO_N"/>
    <property type="match status" value="1"/>
</dbReference>
<dbReference type="NCBIfam" id="TIGR00613">
    <property type="entry name" value="reco"/>
    <property type="match status" value="1"/>
</dbReference>
<evidence type="ECO:0000313" key="10">
    <source>
        <dbReference type="Proteomes" id="UP000318590"/>
    </source>
</evidence>
<organism evidence="9 10">
    <name type="scientific">Palleronia caenipelagi</name>
    <dbReference type="NCBI Taxonomy" id="2489174"/>
    <lineage>
        <taxon>Bacteria</taxon>
        <taxon>Pseudomonadati</taxon>
        <taxon>Pseudomonadota</taxon>
        <taxon>Alphaproteobacteria</taxon>
        <taxon>Rhodobacterales</taxon>
        <taxon>Roseobacteraceae</taxon>
        <taxon>Palleronia</taxon>
    </lineage>
</organism>
<reference evidence="9 10" key="1">
    <citation type="submission" date="2019-06" db="EMBL/GenBank/DDBJ databases">
        <title>Paenimaribius caenipelagi gen. nov., sp. nov., isolated from a tidal flat.</title>
        <authorList>
            <person name="Yoon J.-H."/>
        </authorList>
    </citation>
    <scope>NUCLEOTIDE SEQUENCE [LARGE SCALE GENOMIC DNA]</scope>
    <source>
        <strain evidence="9 10">JBTF-M29</strain>
    </source>
</reference>
<dbReference type="InterPro" id="IPR003717">
    <property type="entry name" value="RecO"/>
</dbReference>
<feature type="domain" description="DNA replication/recombination mediator RecO N-terminal" evidence="8">
    <location>
        <begin position="1"/>
        <end position="72"/>
    </location>
</feature>
<evidence type="ECO:0000313" key="9">
    <source>
        <dbReference type="EMBL" id="TRD22315.1"/>
    </source>
</evidence>
<dbReference type="PANTHER" id="PTHR33991:SF1">
    <property type="entry name" value="DNA REPAIR PROTEIN RECO"/>
    <property type="match status" value="1"/>
</dbReference>
<keyword evidence="10" id="KW-1185">Reference proteome</keyword>
<dbReference type="GO" id="GO:0006302">
    <property type="term" value="P:double-strand break repair"/>
    <property type="evidence" value="ECO:0007669"/>
    <property type="project" value="TreeGrafter"/>
</dbReference>
<keyword evidence="3 7" id="KW-0227">DNA damage</keyword>
<dbReference type="Gene3D" id="1.20.1440.120">
    <property type="entry name" value="Recombination protein O, C-terminal domain"/>
    <property type="match status" value="1"/>
</dbReference>
<dbReference type="OrthoDB" id="9804792at2"/>
<comment type="function">
    <text evidence="7">Involved in DNA repair and RecF pathway recombination.</text>
</comment>
<sequence length="243" mass="25903">MSWTEEGMVLSARRHGESDAILDVLTRDHGRHAGVVRGGGGRRLAPLMQPGTQLSLTWRARLEDHLGHFSVEPLRARAGLLADPLALAGLGAVTSLLGYALPERESQHGLYEATLALIDLMETGADWPLAYLRWEMGLLDHLGFGLDLTCCAATGASSDLAYISPKTGRAVSVAGAGDWADRLLPLPPAMLRSDVSASPEIARALTVTGHFLQKRLAPASGDKPLPPARDRLLSRLARAPSSV</sequence>
<evidence type="ECO:0000256" key="6">
    <source>
        <dbReference type="ARBA" id="ARBA00033409"/>
    </source>
</evidence>
<dbReference type="RefSeq" id="WP_142833950.1">
    <property type="nucleotide sequence ID" value="NZ_VFSV01000007.1"/>
</dbReference>
<dbReference type="SUPFAM" id="SSF57863">
    <property type="entry name" value="ArfGap/RecO-like zinc finger"/>
    <property type="match status" value="1"/>
</dbReference>
<dbReference type="HAMAP" id="MF_00201">
    <property type="entry name" value="RecO"/>
    <property type="match status" value="1"/>
</dbReference>
<protein>
    <recommendedName>
        <fullName evidence="2 7">DNA repair protein RecO</fullName>
    </recommendedName>
    <alternativeName>
        <fullName evidence="6 7">Recombination protein O</fullName>
    </alternativeName>
</protein>
<accession>A0A547Q7F3</accession>
<dbReference type="InterPro" id="IPR012340">
    <property type="entry name" value="NA-bd_OB-fold"/>
</dbReference>
<dbReference type="PANTHER" id="PTHR33991">
    <property type="entry name" value="DNA REPAIR PROTEIN RECO"/>
    <property type="match status" value="1"/>
</dbReference>